<protein>
    <recommendedName>
        <fullName evidence="10">Hexosyltransferase</fullName>
        <ecNumber evidence="10">2.4.1.-</ecNumber>
    </recommendedName>
</protein>
<dbReference type="InterPro" id="IPR002659">
    <property type="entry name" value="Glyco_trans_31"/>
</dbReference>
<dbReference type="Proteomes" id="UP001161017">
    <property type="component" value="Unassembled WGS sequence"/>
</dbReference>
<dbReference type="GO" id="GO:0016758">
    <property type="term" value="F:hexosyltransferase activity"/>
    <property type="evidence" value="ECO:0007669"/>
    <property type="project" value="InterPro"/>
</dbReference>
<keyword evidence="7" id="KW-1133">Transmembrane helix</keyword>
<comment type="caution">
    <text evidence="11">The sequence shown here is derived from an EMBL/GenBank/DDBJ whole genome shotgun (WGS) entry which is preliminary data.</text>
</comment>
<dbReference type="PANTHER" id="PTHR11214:SF351">
    <property type="entry name" value="BETA-1,3-GALACTOSYLTRANSFERASE PVG3"/>
    <property type="match status" value="1"/>
</dbReference>
<keyword evidence="8 10" id="KW-0333">Golgi apparatus</keyword>
<dbReference type="AlphaFoldDB" id="A0AA43QSE0"/>
<gene>
    <name evidence="11" type="ORF">OHK93_002861</name>
</gene>
<proteinExistence type="inferred from homology"/>
<evidence type="ECO:0000256" key="4">
    <source>
        <dbReference type="ARBA" id="ARBA00022679"/>
    </source>
</evidence>
<evidence type="ECO:0000256" key="7">
    <source>
        <dbReference type="ARBA" id="ARBA00022989"/>
    </source>
</evidence>
<evidence type="ECO:0000256" key="10">
    <source>
        <dbReference type="RuleBase" id="RU363063"/>
    </source>
</evidence>
<evidence type="ECO:0000256" key="1">
    <source>
        <dbReference type="ARBA" id="ARBA00004323"/>
    </source>
</evidence>
<accession>A0AA43QSE0</accession>
<evidence type="ECO:0000256" key="2">
    <source>
        <dbReference type="ARBA" id="ARBA00008661"/>
    </source>
</evidence>
<dbReference type="Pfam" id="PF01762">
    <property type="entry name" value="Galactosyl_T"/>
    <property type="match status" value="1"/>
</dbReference>
<comment type="similarity">
    <text evidence="2 10">Belongs to the glycosyltransferase 31 family.</text>
</comment>
<reference evidence="11" key="1">
    <citation type="journal article" date="2023" name="Genome Biol. Evol.">
        <title>First Whole Genome Sequence and Flow Cytometry Genome Size Data for the Lichen-Forming Fungus Ramalina farinacea (Ascomycota).</title>
        <authorList>
            <person name="Llewellyn T."/>
            <person name="Mian S."/>
            <person name="Hill R."/>
            <person name="Leitch I.J."/>
            <person name="Gaya E."/>
        </authorList>
    </citation>
    <scope>NUCLEOTIDE SEQUENCE</scope>
    <source>
        <strain evidence="11">LIQ254RAFAR</strain>
    </source>
</reference>
<keyword evidence="4" id="KW-0808">Transferase</keyword>
<dbReference type="GO" id="GO:0000139">
    <property type="term" value="C:Golgi membrane"/>
    <property type="evidence" value="ECO:0007669"/>
    <property type="project" value="UniProtKB-SubCell"/>
</dbReference>
<dbReference type="EC" id="2.4.1.-" evidence="10"/>
<organism evidence="11 12">
    <name type="scientific">Ramalina farinacea</name>
    <dbReference type="NCBI Taxonomy" id="258253"/>
    <lineage>
        <taxon>Eukaryota</taxon>
        <taxon>Fungi</taxon>
        <taxon>Dikarya</taxon>
        <taxon>Ascomycota</taxon>
        <taxon>Pezizomycotina</taxon>
        <taxon>Lecanoromycetes</taxon>
        <taxon>OSLEUM clade</taxon>
        <taxon>Lecanoromycetidae</taxon>
        <taxon>Lecanorales</taxon>
        <taxon>Lecanorineae</taxon>
        <taxon>Ramalinaceae</taxon>
        <taxon>Ramalina</taxon>
    </lineage>
</organism>
<evidence type="ECO:0000256" key="9">
    <source>
        <dbReference type="ARBA" id="ARBA00023136"/>
    </source>
</evidence>
<evidence type="ECO:0000256" key="3">
    <source>
        <dbReference type="ARBA" id="ARBA00022676"/>
    </source>
</evidence>
<dbReference type="EMBL" id="JAPUFD010000015">
    <property type="protein sequence ID" value="MDI1491652.1"/>
    <property type="molecule type" value="Genomic_DNA"/>
</dbReference>
<evidence type="ECO:0000313" key="11">
    <source>
        <dbReference type="EMBL" id="MDI1491652.1"/>
    </source>
</evidence>
<keyword evidence="6" id="KW-0735">Signal-anchor</keyword>
<evidence type="ECO:0000256" key="8">
    <source>
        <dbReference type="ARBA" id="ARBA00023034"/>
    </source>
</evidence>
<name>A0AA43QSE0_9LECA</name>
<keyword evidence="5" id="KW-0812">Transmembrane</keyword>
<dbReference type="Gene3D" id="3.90.550.50">
    <property type="match status" value="1"/>
</dbReference>
<comment type="subcellular location">
    <subcellularLocation>
        <location evidence="1 10">Golgi apparatus membrane</location>
        <topology evidence="1 10">Single-pass type II membrane protein</topology>
    </subcellularLocation>
</comment>
<evidence type="ECO:0000313" key="12">
    <source>
        <dbReference type="Proteomes" id="UP001161017"/>
    </source>
</evidence>
<sequence>MTVSHFTLNPLLCSVLALFLVFSIITFQPWHKDSPHVFHTASSTAKDPKWLLAIFLGPSTISRRTAIRSTWATRYRNPAWEYRFILGNYSSSPWAPAIEIENATYGDIWALDDFTNENHETANHIKNMEFFKYMVQHQGSRVKRYDFVSKVDDDNWFNIPPYYDAFIAPRLLGGEKYDPEALTMIGRPMVWGQPYAYASGLLYTMSWPLLELLAAKYMANPGFGEKTEDELMGQYLFEETIQHNFVPVELEQAWDIGLEHVVDDQTMLIHKIKDDARLLEVSTIFDEEGRWNGRKISGLTSFNRTMKEVVDRLGEPSMEEMEQLRLEWESGGSRVNSWESLDWRLIQGKISIEDREEMGRLYPLNLPGNNASTGLIPQPLGTAKRPEESF</sequence>
<evidence type="ECO:0000256" key="6">
    <source>
        <dbReference type="ARBA" id="ARBA00022968"/>
    </source>
</evidence>
<keyword evidence="12" id="KW-1185">Reference proteome</keyword>
<evidence type="ECO:0000256" key="5">
    <source>
        <dbReference type="ARBA" id="ARBA00022692"/>
    </source>
</evidence>
<keyword evidence="9" id="KW-0472">Membrane</keyword>
<dbReference type="PANTHER" id="PTHR11214">
    <property type="entry name" value="BETA-1,3-N-ACETYLGLUCOSAMINYLTRANSFERASE"/>
    <property type="match status" value="1"/>
</dbReference>
<keyword evidence="3 10" id="KW-0328">Glycosyltransferase</keyword>